<keyword evidence="1" id="KW-0472">Membrane</keyword>
<reference evidence="2" key="2">
    <citation type="journal article" date="2015" name="Fish Shellfish Immunol.">
        <title>Early steps in the European eel (Anguilla anguilla)-Vibrio vulnificus interaction in the gills: Role of the RtxA13 toxin.</title>
        <authorList>
            <person name="Callol A."/>
            <person name="Pajuelo D."/>
            <person name="Ebbesson L."/>
            <person name="Teles M."/>
            <person name="MacKenzie S."/>
            <person name="Amaro C."/>
        </authorList>
    </citation>
    <scope>NUCLEOTIDE SEQUENCE</scope>
</reference>
<reference evidence="2" key="1">
    <citation type="submission" date="2014-11" db="EMBL/GenBank/DDBJ databases">
        <authorList>
            <person name="Amaro Gonzalez C."/>
        </authorList>
    </citation>
    <scope>NUCLEOTIDE SEQUENCE</scope>
</reference>
<protein>
    <submittedName>
        <fullName evidence="2">Uncharacterized protein</fullName>
    </submittedName>
</protein>
<evidence type="ECO:0000313" key="2">
    <source>
        <dbReference type="EMBL" id="JAH17492.1"/>
    </source>
</evidence>
<feature type="transmembrane region" description="Helical" evidence="1">
    <location>
        <begin position="24"/>
        <end position="46"/>
    </location>
</feature>
<name>A0A0E9QLX2_ANGAN</name>
<accession>A0A0E9QLX2</accession>
<sequence length="52" mass="6122">MYKKCNKGYMALLKIADFLHSFQAVAYAICHFYRTIELLLFVLLSITIKSYK</sequence>
<keyword evidence="1" id="KW-0812">Transmembrane</keyword>
<organism evidence="2">
    <name type="scientific">Anguilla anguilla</name>
    <name type="common">European freshwater eel</name>
    <name type="synonym">Muraena anguilla</name>
    <dbReference type="NCBI Taxonomy" id="7936"/>
    <lineage>
        <taxon>Eukaryota</taxon>
        <taxon>Metazoa</taxon>
        <taxon>Chordata</taxon>
        <taxon>Craniata</taxon>
        <taxon>Vertebrata</taxon>
        <taxon>Euteleostomi</taxon>
        <taxon>Actinopterygii</taxon>
        <taxon>Neopterygii</taxon>
        <taxon>Teleostei</taxon>
        <taxon>Anguilliformes</taxon>
        <taxon>Anguillidae</taxon>
        <taxon>Anguilla</taxon>
    </lineage>
</organism>
<evidence type="ECO:0000256" key="1">
    <source>
        <dbReference type="SAM" id="Phobius"/>
    </source>
</evidence>
<dbReference type="AlphaFoldDB" id="A0A0E9QLX2"/>
<dbReference type="EMBL" id="GBXM01091085">
    <property type="protein sequence ID" value="JAH17492.1"/>
    <property type="molecule type" value="Transcribed_RNA"/>
</dbReference>
<proteinExistence type="predicted"/>
<keyword evidence="1" id="KW-1133">Transmembrane helix</keyword>